<comment type="caution">
    <text evidence="6">The sequence shown here is derived from an EMBL/GenBank/DDBJ whole genome shotgun (WGS) entry which is preliminary data.</text>
</comment>
<name>A0ABW1JB85_9ACTN</name>
<dbReference type="Pfam" id="PF00881">
    <property type="entry name" value="Nitroreductase"/>
    <property type="match status" value="1"/>
</dbReference>
<evidence type="ECO:0000256" key="4">
    <source>
        <dbReference type="SAM" id="MobiDB-lite"/>
    </source>
</evidence>
<accession>A0ABW1JB85</accession>
<keyword evidence="3" id="KW-0560">Oxidoreductase</keyword>
<protein>
    <submittedName>
        <fullName evidence="6">Nitroreductase family protein</fullName>
    </submittedName>
</protein>
<gene>
    <name evidence="6" type="ORF">ACFQDO_03380</name>
</gene>
<dbReference type="InterPro" id="IPR000415">
    <property type="entry name" value="Nitroreductase-like"/>
</dbReference>
<keyword evidence="2" id="KW-0288">FMN</keyword>
<reference evidence="7" key="1">
    <citation type="journal article" date="2019" name="Int. J. Syst. Evol. Microbiol.">
        <title>The Global Catalogue of Microorganisms (GCM) 10K type strain sequencing project: providing services to taxonomists for standard genome sequencing and annotation.</title>
        <authorList>
            <consortium name="The Broad Institute Genomics Platform"/>
            <consortium name="The Broad Institute Genome Sequencing Center for Infectious Disease"/>
            <person name="Wu L."/>
            <person name="Ma J."/>
        </authorList>
    </citation>
    <scope>NUCLEOTIDE SEQUENCE [LARGE SCALE GENOMIC DNA]</scope>
    <source>
        <strain evidence="7">KACC 14249</strain>
    </source>
</reference>
<dbReference type="RefSeq" id="WP_345717020.1">
    <property type="nucleotide sequence ID" value="NZ_BAABFP010000005.1"/>
</dbReference>
<keyword evidence="1" id="KW-0285">Flavoprotein</keyword>
<evidence type="ECO:0000256" key="2">
    <source>
        <dbReference type="ARBA" id="ARBA00022643"/>
    </source>
</evidence>
<evidence type="ECO:0000259" key="5">
    <source>
        <dbReference type="Pfam" id="PF00881"/>
    </source>
</evidence>
<evidence type="ECO:0000313" key="6">
    <source>
        <dbReference type="EMBL" id="MFC6006163.1"/>
    </source>
</evidence>
<dbReference type="SUPFAM" id="SSF55469">
    <property type="entry name" value="FMN-dependent nitroreductase-like"/>
    <property type="match status" value="1"/>
</dbReference>
<dbReference type="Gene3D" id="3.40.109.10">
    <property type="entry name" value="NADH Oxidase"/>
    <property type="match status" value="1"/>
</dbReference>
<sequence>MELDAVIRRRRMVRAYDPDRPVPGEVIDRVLDHAVRAPSAGFSQGWDFVVLRDDASRRTFWSTTKEDDGPPDAWLRGLMSAPVLVLCLSDKDAYLDRYAEPDKGWTDRAESHWPIPYWDVDTGMAALMMLLTAVDSGLGSCFFGVPGERHDAVRRAFAIPGGRRVVGVVSVGYAAADRRSPSLRRGRRPVSEVAHEGRFGQQYRATPSGLSHVDDGVGDDEAARPLQT</sequence>
<dbReference type="Proteomes" id="UP001596189">
    <property type="component" value="Unassembled WGS sequence"/>
</dbReference>
<evidence type="ECO:0000256" key="3">
    <source>
        <dbReference type="ARBA" id="ARBA00023002"/>
    </source>
</evidence>
<dbReference type="PANTHER" id="PTHR23026">
    <property type="entry name" value="NADPH NITROREDUCTASE"/>
    <property type="match status" value="1"/>
</dbReference>
<feature type="domain" description="Nitroreductase" evidence="5">
    <location>
        <begin position="7"/>
        <end position="173"/>
    </location>
</feature>
<dbReference type="EMBL" id="JBHSRD010000002">
    <property type="protein sequence ID" value="MFC6006163.1"/>
    <property type="molecule type" value="Genomic_DNA"/>
</dbReference>
<organism evidence="6 7">
    <name type="scientific">Angustibacter luteus</name>
    <dbReference type="NCBI Taxonomy" id="658456"/>
    <lineage>
        <taxon>Bacteria</taxon>
        <taxon>Bacillati</taxon>
        <taxon>Actinomycetota</taxon>
        <taxon>Actinomycetes</taxon>
        <taxon>Kineosporiales</taxon>
        <taxon>Kineosporiaceae</taxon>
    </lineage>
</organism>
<proteinExistence type="predicted"/>
<keyword evidence="7" id="KW-1185">Reference proteome</keyword>
<dbReference type="PANTHER" id="PTHR23026:SF90">
    <property type="entry name" value="IODOTYROSINE DEIODINASE 1"/>
    <property type="match status" value="1"/>
</dbReference>
<evidence type="ECO:0000313" key="7">
    <source>
        <dbReference type="Proteomes" id="UP001596189"/>
    </source>
</evidence>
<dbReference type="InterPro" id="IPR029479">
    <property type="entry name" value="Nitroreductase"/>
</dbReference>
<feature type="compositionally biased region" description="Basic and acidic residues" evidence="4">
    <location>
        <begin position="189"/>
        <end position="198"/>
    </location>
</feature>
<evidence type="ECO:0000256" key="1">
    <source>
        <dbReference type="ARBA" id="ARBA00022630"/>
    </source>
</evidence>
<feature type="region of interest" description="Disordered" evidence="4">
    <location>
        <begin position="180"/>
        <end position="228"/>
    </location>
</feature>
<dbReference type="InterPro" id="IPR050627">
    <property type="entry name" value="Nitroreductase/BluB"/>
</dbReference>